<proteinExistence type="predicted"/>
<protein>
    <submittedName>
        <fullName evidence="1">Uncharacterized protein</fullName>
    </submittedName>
</protein>
<dbReference type="EMBL" id="ATBE01000177">
    <property type="protein sequence ID" value="EQC95398.1"/>
    <property type="molecule type" value="Genomic_DNA"/>
</dbReference>
<evidence type="ECO:0000313" key="1">
    <source>
        <dbReference type="EMBL" id="EQC95398.1"/>
    </source>
</evidence>
<dbReference type="Proteomes" id="UP000015664">
    <property type="component" value="Unassembled WGS sequence"/>
</dbReference>
<gene>
    <name evidence="1" type="ORF">LLT3_10125</name>
</gene>
<reference evidence="1 2" key="1">
    <citation type="journal article" date="2013" name="ISME J.">
        <title>Multifactorial diversity sustains microbial community stability.</title>
        <authorList>
            <person name="Erkus O."/>
            <person name="de Jager V.C."/>
            <person name="Spus M."/>
            <person name="van Alen-Boerrigter I.J."/>
            <person name="van Rijswijck I.M."/>
            <person name="Hazelwood L."/>
            <person name="Janssen P.W."/>
            <person name="van Hijum S.A."/>
            <person name="Kleerebezem M."/>
            <person name="Smid E.J."/>
        </authorList>
    </citation>
    <scope>NUCLEOTIDE SEQUENCE [LARGE SCALE GENOMIC DNA]</scope>
    <source>
        <strain evidence="1 2">TIFN3</strain>
    </source>
</reference>
<name>T0WRW8_LACLC</name>
<evidence type="ECO:0000313" key="2">
    <source>
        <dbReference type="Proteomes" id="UP000015664"/>
    </source>
</evidence>
<organism evidence="1 2">
    <name type="scientific">Lactococcus cremoris subsp. cremoris TIFN3</name>
    <dbReference type="NCBI Taxonomy" id="1234873"/>
    <lineage>
        <taxon>Bacteria</taxon>
        <taxon>Bacillati</taxon>
        <taxon>Bacillota</taxon>
        <taxon>Bacilli</taxon>
        <taxon>Lactobacillales</taxon>
        <taxon>Streptococcaceae</taxon>
        <taxon>Lactococcus</taxon>
        <taxon>Lactococcus cremoris subsp. cremoris</taxon>
    </lineage>
</organism>
<sequence>MTDVKKWLSSVIKKTRNKQSNIKIKKDKMFKFVFFFY</sequence>
<accession>T0WRW8</accession>
<comment type="caution">
    <text evidence="1">The sequence shown here is derived from an EMBL/GenBank/DDBJ whole genome shotgun (WGS) entry which is preliminary data.</text>
</comment>
<dbReference type="AlphaFoldDB" id="T0WRW8"/>
<dbReference type="PATRIC" id="fig|1234873.3.peg.1061"/>